<evidence type="ECO:0000313" key="8">
    <source>
        <dbReference type="EMBL" id="AMN46577.1"/>
    </source>
</evidence>
<evidence type="ECO:0000256" key="5">
    <source>
        <dbReference type="RuleBase" id="RU362076"/>
    </source>
</evidence>
<keyword evidence="8" id="KW-0282">Flagellum</keyword>
<evidence type="ECO:0000313" key="9">
    <source>
        <dbReference type="Proteomes" id="UP000070250"/>
    </source>
</evidence>
<sequence length="208" mass="21297">MAAAQTKKSANNLGIDEFLTLMTTQLKNQDPLKPLEGTEFVAQLAQFGTVSGIQQMQGSMETLAESLRATQALSGTSLVGHDILASAGSVNFIEGTSVSGEFDVPAATSALQVRITDASGAVVRDITLAPTPGFTSFSWDGLRSDGAQAQSGEYSIQAIASVGGASESLDLLLAARVSSVTLDNGGTGLTLNTAGLGSVSLADVRRIM</sequence>
<keyword evidence="8" id="KW-0966">Cell projection</keyword>
<keyword evidence="9" id="KW-1185">Reference proteome</keyword>
<dbReference type="Pfam" id="PF13860">
    <property type="entry name" value="FlgD_ig"/>
    <property type="match status" value="1"/>
</dbReference>
<dbReference type="Gene3D" id="2.30.30.910">
    <property type="match status" value="1"/>
</dbReference>
<dbReference type="EMBL" id="CP011971">
    <property type="protein sequence ID" value="AMN46577.1"/>
    <property type="molecule type" value="Genomic_DNA"/>
</dbReference>
<dbReference type="InterPro" id="IPR025965">
    <property type="entry name" value="FlgD/Vpr_Ig-like"/>
</dbReference>
<dbReference type="KEGG" id="sdf:ACG33_05590"/>
<dbReference type="PATRIC" id="fig|465721.4.peg.1190"/>
<evidence type="ECO:0000256" key="4">
    <source>
        <dbReference type="ARBA" id="ARBA00024746"/>
    </source>
</evidence>
<proteinExistence type="inferred from homology"/>
<dbReference type="Pfam" id="PF03963">
    <property type="entry name" value="FlgD"/>
    <property type="match status" value="1"/>
</dbReference>
<comment type="similarity">
    <text evidence="1 5">Belongs to the FlgD family.</text>
</comment>
<reference evidence="8 9" key="1">
    <citation type="submission" date="2015-06" db="EMBL/GenBank/DDBJ databases">
        <title>A Comprehensive Approach to Explore the Metabolic and Phylogenetic Diversity of Bacterial Steroid Degradation in the Environment: Testosterone as an Example.</title>
        <authorList>
            <person name="Yang F.-C."/>
            <person name="Chen Y.-L."/>
            <person name="Yu C.-P."/>
            <person name="Tang S.-L."/>
            <person name="Wang P.-H."/>
            <person name="Ismail W."/>
            <person name="Wang C.-H."/>
            <person name="Yang C.-Y."/>
            <person name="Chiang Y.-R."/>
        </authorList>
    </citation>
    <scope>NUCLEOTIDE SEQUENCE [LARGE SCALE GENOMIC DNA]</scope>
    <source>
        <strain evidence="8 9">DSM 18526</strain>
    </source>
</reference>
<dbReference type="Proteomes" id="UP000070250">
    <property type="component" value="Chromosome"/>
</dbReference>
<evidence type="ECO:0000256" key="3">
    <source>
        <dbReference type="ARBA" id="ARBA00022795"/>
    </source>
</evidence>
<dbReference type="InterPro" id="IPR005648">
    <property type="entry name" value="FlgD"/>
</dbReference>
<name>A0A127F850_STEDE</name>
<dbReference type="Gene3D" id="2.60.40.4070">
    <property type="match status" value="1"/>
</dbReference>
<comment type="function">
    <text evidence="4 5">Required for flagellar hook formation. May act as a scaffolding protein.</text>
</comment>
<gene>
    <name evidence="8" type="ORF">ACG33_05590</name>
</gene>
<accession>A0A127F850</accession>
<evidence type="ECO:0000259" key="7">
    <source>
        <dbReference type="Pfam" id="PF13861"/>
    </source>
</evidence>
<organism evidence="8 9">
    <name type="scientific">Steroidobacter denitrificans</name>
    <dbReference type="NCBI Taxonomy" id="465721"/>
    <lineage>
        <taxon>Bacteria</taxon>
        <taxon>Pseudomonadati</taxon>
        <taxon>Pseudomonadota</taxon>
        <taxon>Gammaproteobacteria</taxon>
        <taxon>Steroidobacterales</taxon>
        <taxon>Steroidobacteraceae</taxon>
        <taxon>Steroidobacter</taxon>
    </lineage>
</organism>
<evidence type="ECO:0000259" key="6">
    <source>
        <dbReference type="Pfam" id="PF13860"/>
    </source>
</evidence>
<keyword evidence="8" id="KW-0969">Cilium</keyword>
<protein>
    <recommendedName>
        <fullName evidence="2 5">Basal-body rod modification protein FlgD</fullName>
    </recommendedName>
</protein>
<dbReference type="Pfam" id="PF13861">
    <property type="entry name" value="FLgD_tudor"/>
    <property type="match status" value="1"/>
</dbReference>
<dbReference type="GO" id="GO:0044781">
    <property type="term" value="P:bacterial-type flagellum organization"/>
    <property type="evidence" value="ECO:0007669"/>
    <property type="project" value="UniProtKB-UniRule"/>
</dbReference>
<feature type="domain" description="FlgD/Vpr Ig-like" evidence="6">
    <location>
        <begin position="94"/>
        <end position="161"/>
    </location>
</feature>
<dbReference type="AlphaFoldDB" id="A0A127F850"/>
<evidence type="ECO:0000256" key="1">
    <source>
        <dbReference type="ARBA" id="ARBA00010577"/>
    </source>
</evidence>
<dbReference type="STRING" id="465721.ACG33_05590"/>
<evidence type="ECO:0000256" key="2">
    <source>
        <dbReference type="ARBA" id="ARBA00016013"/>
    </source>
</evidence>
<feature type="domain" description="FlgD Tudor-like" evidence="7">
    <location>
        <begin position="71"/>
        <end position="205"/>
    </location>
</feature>
<dbReference type="InterPro" id="IPR025963">
    <property type="entry name" value="FLgD_Tudor"/>
</dbReference>
<keyword evidence="3 5" id="KW-1005">Bacterial flagellum biogenesis</keyword>